<feature type="domain" description="BRCT" evidence="3">
    <location>
        <begin position="731"/>
        <end position="828"/>
    </location>
</feature>
<feature type="domain" description="BRCT" evidence="3">
    <location>
        <begin position="1135"/>
        <end position="1218"/>
    </location>
</feature>
<gene>
    <name evidence="4" type="ORF">V1478_011193</name>
</gene>
<feature type="compositionally biased region" description="Basic and acidic residues" evidence="2">
    <location>
        <begin position="1071"/>
        <end position="1082"/>
    </location>
</feature>
<dbReference type="Gene3D" id="3.40.50.10190">
    <property type="entry name" value="BRCT domain"/>
    <property type="match status" value="8"/>
</dbReference>
<proteinExistence type="predicted"/>
<dbReference type="CDD" id="cd17738">
    <property type="entry name" value="BRCT_TopBP1_rpt7"/>
    <property type="match status" value="1"/>
</dbReference>
<accession>A0ABD2ADS4</accession>
<dbReference type="SMART" id="SM00292">
    <property type="entry name" value="BRCT"/>
    <property type="match status" value="7"/>
</dbReference>
<sequence>MYTNFVRHVDFPLYRFRDITKCCYFAVSTMVSQESQIDCNINIYFVIPNKYKSESECSVNMWNAFNQCCDFDIKPIWITEEDCNKLKPEKTDVFVVEEFKGNFFVQLQNFKCSRIVGPRCLLTCFLNGESIPEGTSPIYTTAMRGLCISVSGLSPEMKVLCLRLVTDTSFCSKMPYHRLIRLFLQNHVQRLVEYMGGFFTKQLRNCVTHLVTNSVMSAKYERAVELKIPVVTKDWIAAIWEENLNNFIKADDPIFDKYKCPVFMNLIVTSTNLSKRQKEEIKNLINNNGGTFMGPLDGLKVKIVVAPENSSLTDKLKFAMQNNIACLKPKWVYESLKRGYALPFNNYLIKSTKACSTPEKLKAHEIESLNFSTISTINSELPQNNYVDESVASTTTNVSCTDVAPTKTGAQLTVLDRLSLNEAKMAGPFLDGCNIYLAGFTTSQRDKLNRILNVGSATRLNDISDALTHVIIGDENKASNELKLMKSAGLCPYMLNINWIEESMRLRRPAPEEKFLYESKGNATKTSNEPPPSPLSKKNLQMLQPPKRPSVPRFDIDKASKEKNEEDILNQYLQNIVVEDKSVKEFLKPYSPNINGKEQEISKENTSKLSIKNNQRVPTLETIENRESGNNSSVPFSQEDPESTVKIFTGFTFVITGFSDDDVQDSISSLGGEVVSNVYAGIPDFAVVPTCGAPLRHAVNEIVTDLFVEDCRNQEQIVDVEYYHKPFSISKDVNPLTGCIVTLSMYTGVERMYLSRLAEELGAICQDILARKTNDEKNTYASTHLICPTPEGHKYKAAVKWKLPAVTAEWLKDCGTRVKRLDETPYLVGETKAPERPAEAANVSATKENSLAKEENREKPAVPIPRQIITPKRLLPQIKNQETNYDGTPLINKRLSLVMNSTPPSPFHLSTPETPYGQVIKPNPSPDTRKAWIKWVNDFPDLRVEEPPLKRRAPSTPLSDLKKQLWEQLKTQGQKTEEDANTSMIPTCDNINNDLPEEDKSVEQNKDASPKNSSINRKLNFSEQNSSPIPNVQINLQIAQLEQALRRTSSAEGRPLPEENGKLYDNTEPLDNIHKYMAKDSQPDTVGWEDPDQRTKIRPSTIYEQTNENEETRQDETDRSNHYSNKDVTLENEDDRNRSLVKRKFMLSGIRDRATYEQVIRNLGGDVVNDASFDPSATHLMCLRPSRNEKMLGSIAAGKWVLHCMYLRDSEADGNFLDEEKYEWGNPKSKGIIPDPTGEIENAIAAAAHRWRIKLLKEPYGPFYDMVALLLASEEKYDQFKRLIEAGGGTVVQARPPYDVNSSGKKITHCFVNVKQVQQPIDWARLASKGILCFLPQYLSDLLTAEPPLNPRDRVIPEFKKYLSLLPK</sequence>
<dbReference type="FunFam" id="3.40.50.10190:FF:000021">
    <property type="entry name" value="DNA topoisomerase II binding protein 1"/>
    <property type="match status" value="1"/>
</dbReference>
<feature type="region of interest" description="Disordered" evidence="2">
    <location>
        <begin position="968"/>
        <end position="1028"/>
    </location>
</feature>
<dbReference type="InterPro" id="IPR001357">
    <property type="entry name" value="BRCT_dom"/>
</dbReference>
<evidence type="ECO:0000313" key="4">
    <source>
        <dbReference type="EMBL" id="KAL2718774.1"/>
    </source>
</evidence>
<feature type="domain" description="BRCT" evidence="3">
    <location>
        <begin position="643"/>
        <end position="725"/>
    </location>
</feature>
<dbReference type="CDD" id="cd17731">
    <property type="entry name" value="BRCT_TopBP1_rpt2_like"/>
    <property type="match status" value="1"/>
</dbReference>
<name>A0ABD2ADS4_VESSQ</name>
<organism evidence="4 5">
    <name type="scientific">Vespula squamosa</name>
    <name type="common">Southern yellow jacket</name>
    <name type="synonym">Wasp</name>
    <dbReference type="NCBI Taxonomy" id="30214"/>
    <lineage>
        <taxon>Eukaryota</taxon>
        <taxon>Metazoa</taxon>
        <taxon>Ecdysozoa</taxon>
        <taxon>Arthropoda</taxon>
        <taxon>Hexapoda</taxon>
        <taxon>Insecta</taxon>
        <taxon>Pterygota</taxon>
        <taxon>Neoptera</taxon>
        <taxon>Endopterygota</taxon>
        <taxon>Hymenoptera</taxon>
        <taxon>Apocrita</taxon>
        <taxon>Aculeata</taxon>
        <taxon>Vespoidea</taxon>
        <taxon>Vespidae</taxon>
        <taxon>Vespinae</taxon>
        <taxon>Vespula</taxon>
    </lineage>
</organism>
<dbReference type="Proteomes" id="UP001607302">
    <property type="component" value="Unassembled WGS sequence"/>
</dbReference>
<reference evidence="4 5" key="1">
    <citation type="journal article" date="2024" name="Ann. Entomol. Soc. Am.">
        <title>Genomic analyses of the southern and eastern yellowjacket wasps (Hymenoptera: Vespidae) reveal evolutionary signatures of social life.</title>
        <authorList>
            <person name="Catto M.A."/>
            <person name="Caine P.B."/>
            <person name="Orr S.E."/>
            <person name="Hunt B.G."/>
            <person name="Goodisman M.A.D."/>
        </authorList>
    </citation>
    <scope>NUCLEOTIDE SEQUENCE [LARGE SCALE GENOMIC DNA]</scope>
    <source>
        <strain evidence="4">233</strain>
        <tissue evidence="4">Head and thorax</tissue>
    </source>
</reference>
<feature type="compositionally biased region" description="Polar residues" evidence="2">
    <location>
        <begin position="981"/>
        <end position="993"/>
    </location>
</feature>
<feature type="domain" description="BRCT" evidence="3">
    <location>
        <begin position="188"/>
        <end position="236"/>
    </location>
</feature>
<dbReference type="InterPro" id="IPR059215">
    <property type="entry name" value="BRCT2_TopBP1-like"/>
</dbReference>
<evidence type="ECO:0000256" key="1">
    <source>
        <dbReference type="ARBA" id="ARBA00022737"/>
    </source>
</evidence>
<dbReference type="CDD" id="cd00027">
    <property type="entry name" value="BRCT"/>
    <property type="match status" value="1"/>
</dbReference>
<dbReference type="Pfam" id="PF12738">
    <property type="entry name" value="PTCB-BRCT"/>
    <property type="match status" value="2"/>
</dbReference>
<evidence type="ECO:0000259" key="3">
    <source>
        <dbReference type="PROSITE" id="PS50172"/>
    </source>
</evidence>
<dbReference type="PANTHER" id="PTHR13561">
    <property type="entry name" value="DNA REPLICATION REGULATOR DPB11-RELATED"/>
    <property type="match status" value="1"/>
</dbReference>
<dbReference type="SUPFAM" id="SSF52113">
    <property type="entry name" value="BRCT domain"/>
    <property type="match status" value="6"/>
</dbReference>
<dbReference type="InterPro" id="IPR049936">
    <property type="entry name" value="TopBP1_BRCT_8"/>
</dbReference>
<feature type="domain" description="BRCT" evidence="3">
    <location>
        <begin position="425"/>
        <end position="517"/>
    </location>
</feature>
<feature type="compositionally biased region" description="Basic and acidic residues" evidence="2">
    <location>
        <begin position="850"/>
        <end position="859"/>
    </location>
</feature>
<feature type="region of interest" description="Disordered" evidence="2">
    <location>
        <begin position="518"/>
        <end position="555"/>
    </location>
</feature>
<dbReference type="EMBL" id="JAUDFV010000151">
    <property type="protein sequence ID" value="KAL2718774.1"/>
    <property type="molecule type" value="Genomic_DNA"/>
</dbReference>
<protein>
    <submittedName>
        <fullName evidence="4">DNA topoisomerase 2-binding protein 1 isoform X1</fullName>
    </submittedName>
</protein>
<keyword evidence="1" id="KW-0677">Repeat</keyword>
<feature type="domain" description="BRCT" evidence="3">
    <location>
        <begin position="264"/>
        <end position="349"/>
    </location>
</feature>
<feature type="compositionally biased region" description="Polar residues" evidence="2">
    <location>
        <begin position="1010"/>
        <end position="1028"/>
    </location>
</feature>
<comment type="caution">
    <text evidence="4">The sequence shown here is derived from an EMBL/GenBank/DDBJ whole genome shotgun (WGS) entry which is preliminary data.</text>
</comment>
<feature type="region of interest" description="Disordered" evidence="2">
    <location>
        <begin position="1046"/>
        <end position="1134"/>
    </location>
</feature>
<evidence type="ECO:0000313" key="5">
    <source>
        <dbReference type="Proteomes" id="UP001607302"/>
    </source>
</evidence>
<feature type="compositionally biased region" description="Basic and acidic residues" evidence="2">
    <location>
        <begin position="1110"/>
        <end position="1129"/>
    </location>
</feature>
<dbReference type="InterPro" id="IPR036420">
    <property type="entry name" value="BRCT_dom_sf"/>
</dbReference>
<feature type="region of interest" description="Disordered" evidence="2">
    <location>
        <begin position="833"/>
        <end position="859"/>
    </location>
</feature>
<feature type="compositionally biased region" description="Basic and acidic residues" evidence="2">
    <location>
        <begin position="998"/>
        <end position="1009"/>
    </location>
</feature>
<keyword evidence="5" id="KW-1185">Reference proteome</keyword>
<dbReference type="FunFam" id="3.40.50.10190:FF:000018">
    <property type="entry name" value="DNA topoisomerase 2-binding protein 1"/>
    <property type="match status" value="1"/>
</dbReference>
<dbReference type="Pfam" id="PF00533">
    <property type="entry name" value="BRCT"/>
    <property type="match status" value="2"/>
</dbReference>
<dbReference type="CDD" id="cd17728">
    <property type="entry name" value="BRCT_TopBP1_rpt8"/>
    <property type="match status" value="1"/>
</dbReference>
<dbReference type="PROSITE" id="PS50172">
    <property type="entry name" value="BRCT"/>
    <property type="match status" value="6"/>
</dbReference>
<dbReference type="PANTHER" id="PTHR13561:SF20">
    <property type="entry name" value="DNA TOPOISOMERASE 2-BINDING PROTEIN 1"/>
    <property type="match status" value="1"/>
</dbReference>
<evidence type="ECO:0000256" key="2">
    <source>
        <dbReference type="SAM" id="MobiDB-lite"/>
    </source>
</evidence>